<feature type="signal peptide" evidence="1">
    <location>
        <begin position="1"/>
        <end position="26"/>
    </location>
</feature>
<evidence type="ECO:0000256" key="1">
    <source>
        <dbReference type="SAM" id="SignalP"/>
    </source>
</evidence>
<dbReference type="EMBL" id="JARYMX010000006">
    <property type="protein sequence ID" value="KAJ9545984.1"/>
    <property type="molecule type" value="Genomic_DNA"/>
</dbReference>
<comment type="caution">
    <text evidence="2">The sequence shown here is derived from an EMBL/GenBank/DDBJ whole genome shotgun (WGS) entry which is preliminary data.</text>
</comment>
<evidence type="ECO:0008006" key="4">
    <source>
        <dbReference type="Google" id="ProtNLM"/>
    </source>
</evidence>
<evidence type="ECO:0000313" key="2">
    <source>
        <dbReference type="EMBL" id="KAJ9545984.1"/>
    </source>
</evidence>
<evidence type="ECO:0000313" key="3">
    <source>
        <dbReference type="Proteomes" id="UP001172457"/>
    </source>
</evidence>
<keyword evidence="3" id="KW-1185">Reference proteome</keyword>
<dbReference type="AlphaFoldDB" id="A0AA38SNJ4"/>
<dbReference type="Proteomes" id="UP001172457">
    <property type="component" value="Chromosome 6"/>
</dbReference>
<keyword evidence="1" id="KW-0732">Signal</keyword>
<sequence length="103" mass="11562">MAMKNSLLVLLMSVLSSSFFLLLVVARKQYGLETNEAISNHYHNLQITSFEPSSICTRSTKGSKSTMYEHLDMMMIRGEHRNRVPAFGTGTAMEPPVPEPEPM</sequence>
<organism evidence="2 3">
    <name type="scientific">Centaurea solstitialis</name>
    <name type="common">yellow star-thistle</name>
    <dbReference type="NCBI Taxonomy" id="347529"/>
    <lineage>
        <taxon>Eukaryota</taxon>
        <taxon>Viridiplantae</taxon>
        <taxon>Streptophyta</taxon>
        <taxon>Embryophyta</taxon>
        <taxon>Tracheophyta</taxon>
        <taxon>Spermatophyta</taxon>
        <taxon>Magnoliopsida</taxon>
        <taxon>eudicotyledons</taxon>
        <taxon>Gunneridae</taxon>
        <taxon>Pentapetalae</taxon>
        <taxon>asterids</taxon>
        <taxon>campanulids</taxon>
        <taxon>Asterales</taxon>
        <taxon>Asteraceae</taxon>
        <taxon>Carduoideae</taxon>
        <taxon>Cardueae</taxon>
        <taxon>Centaureinae</taxon>
        <taxon>Centaurea</taxon>
    </lineage>
</organism>
<protein>
    <recommendedName>
        <fullName evidence="4">Transmembrane protein</fullName>
    </recommendedName>
</protein>
<accession>A0AA38SNJ4</accession>
<name>A0AA38SNJ4_9ASTR</name>
<reference evidence="2" key="1">
    <citation type="submission" date="2023-03" db="EMBL/GenBank/DDBJ databases">
        <title>Chromosome-scale reference genome and RAD-based genetic map of yellow starthistle (Centaurea solstitialis) reveal putative structural variation and QTLs associated with invader traits.</title>
        <authorList>
            <person name="Reatini B."/>
            <person name="Cang F.A."/>
            <person name="Jiang Q."/>
            <person name="Mckibben M.T.W."/>
            <person name="Barker M.S."/>
            <person name="Rieseberg L.H."/>
            <person name="Dlugosch K.M."/>
        </authorList>
    </citation>
    <scope>NUCLEOTIDE SEQUENCE</scope>
    <source>
        <strain evidence="2">CAN-66</strain>
        <tissue evidence="2">Leaf</tissue>
    </source>
</reference>
<proteinExistence type="predicted"/>
<feature type="chain" id="PRO_5041462628" description="Transmembrane protein" evidence="1">
    <location>
        <begin position="27"/>
        <end position="103"/>
    </location>
</feature>
<gene>
    <name evidence="2" type="ORF">OSB04_025691</name>
</gene>